<reference evidence="1 2" key="1">
    <citation type="submission" date="2021-07" db="EMBL/GenBank/DDBJ databases">
        <title>The Aristolochia fimbriata genome: insights into angiosperm evolution, floral development and chemical biosynthesis.</title>
        <authorList>
            <person name="Jiao Y."/>
        </authorList>
    </citation>
    <scope>NUCLEOTIDE SEQUENCE [LARGE SCALE GENOMIC DNA]</scope>
    <source>
        <strain evidence="1">IBCAS-2021</strain>
        <tissue evidence="1">Leaf</tissue>
    </source>
</reference>
<proteinExistence type="predicted"/>
<accession>A0AAV7EH77</accession>
<name>A0AAV7EH77_ARIFI</name>
<dbReference type="PANTHER" id="PTHR37610">
    <property type="entry name" value="CCHC-TYPE DOMAIN-CONTAINING PROTEIN"/>
    <property type="match status" value="1"/>
</dbReference>
<comment type="caution">
    <text evidence="1">The sequence shown here is derived from an EMBL/GenBank/DDBJ whole genome shotgun (WGS) entry which is preliminary data.</text>
</comment>
<gene>
    <name evidence="1" type="ORF">H6P81_012711</name>
</gene>
<dbReference type="Proteomes" id="UP000825729">
    <property type="component" value="Unassembled WGS sequence"/>
</dbReference>
<evidence type="ECO:0000313" key="1">
    <source>
        <dbReference type="EMBL" id="KAG9446583.1"/>
    </source>
</evidence>
<evidence type="ECO:0008006" key="3">
    <source>
        <dbReference type="Google" id="ProtNLM"/>
    </source>
</evidence>
<sequence>MASSIESVHVVLVKLDNSNYVHWASFMRNFLKGQNLWKYVTGSCKMPIATSDASLSKVIEEWETNNSRAITLLASALSPSISLQVGKFEFAYDAWSFLEKRFVGTNFAQKYKLEMDIRSLRQGPSLFISDFFAQMSLLWDQSAVMYPKFACDKDILLFQSYIDEVKLVQFLMALRDNFEAVRSSMFYRTPLPSVETALSELLSEETRRQTGGILGSSITETETVLAATPRRSSKFLCSQVWTISGYVSCAVQLLQRIWPYEIHLPKA</sequence>
<keyword evidence="2" id="KW-1185">Reference proteome</keyword>
<dbReference type="EMBL" id="JAINDJ010000005">
    <property type="protein sequence ID" value="KAG9446583.1"/>
    <property type="molecule type" value="Genomic_DNA"/>
</dbReference>
<evidence type="ECO:0000313" key="2">
    <source>
        <dbReference type="Proteomes" id="UP000825729"/>
    </source>
</evidence>
<dbReference type="PANTHER" id="PTHR37610:SF80">
    <property type="entry name" value="RETROTRANSPOSON GAG DOMAIN-CONTAINING PROTEIN"/>
    <property type="match status" value="1"/>
</dbReference>
<organism evidence="1 2">
    <name type="scientific">Aristolochia fimbriata</name>
    <name type="common">White veined hardy Dutchman's pipe vine</name>
    <dbReference type="NCBI Taxonomy" id="158543"/>
    <lineage>
        <taxon>Eukaryota</taxon>
        <taxon>Viridiplantae</taxon>
        <taxon>Streptophyta</taxon>
        <taxon>Embryophyta</taxon>
        <taxon>Tracheophyta</taxon>
        <taxon>Spermatophyta</taxon>
        <taxon>Magnoliopsida</taxon>
        <taxon>Magnoliidae</taxon>
        <taxon>Piperales</taxon>
        <taxon>Aristolochiaceae</taxon>
        <taxon>Aristolochia</taxon>
    </lineage>
</organism>
<dbReference type="AlphaFoldDB" id="A0AAV7EH77"/>
<protein>
    <recommendedName>
        <fullName evidence="3">Retrotransposon Copia-like N-terminal domain-containing protein</fullName>
    </recommendedName>
</protein>
<dbReference type="Pfam" id="PF14223">
    <property type="entry name" value="Retrotran_gag_2"/>
    <property type="match status" value="1"/>
</dbReference>